<accession>A0ABT3SE41</accession>
<protein>
    <recommendedName>
        <fullName evidence="4">Integral membrane protein</fullName>
    </recommendedName>
</protein>
<proteinExistence type="predicted"/>
<keyword evidence="3" id="KW-1185">Reference proteome</keyword>
<evidence type="ECO:0000313" key="3">
    <source>
        <dbReference type="Proteomes" id="UP001300745"/>
    </source>
</evidence>
<organism evidence="2 3">
    <name type="scientific">Mycobacterium pinniadriaticum</name>
    <dbReference type="NCBI Taxonomy" id="2994102"/>
    <lineage>
        <taxon>Bacteria</taxon>
        <taxon>Bacillati</taxon>
        <taxon>Actinomycetota</taxon>
        <taxon>Actinomycetes</taxon>
        <taxon>Mycobacteriales</taxon>
        <taxon>Mycobacteriaceae</taxon>
        <taxon>Mycobacterium</taxon>
    </lineage>
</organism>
<feature type="transmembrane region" description="Helical" evidence="1">
    <location>
        <begin position="12"/>
        <end position="33"/>
    </location>
</feature>
<name>A0ABT3SE41_9MYCO</name>
<keyword evidence="1" id="KW-0812">Transmembrane</keyword>
<evidence type="ECO:0008006" key="4">
    <source>
        <dbReference type="Google" id="ProtNLM"/>
    </source>
</evidence>
<keyword evidence="1" id="KW-1133">Transmembrane helix</keyword>
<dbReference type="Proteomes" id="UP001300745">
    <property type="component" value="Unassembled WGS sequence"/>
</dbReference>
<sequence>MSAILQFFVELIGTLILVGVAAGAAVAGALNAADSLVQRRRP</sequence>
<comment type="caution">
    <text evidence="2">The sequence shown here is derived from an EMBL/GenBank/DDBJ whole genome shotgun (WGS) entry which is preliminary data.</text>
</comment>
<dbReference type="RefSeq" id="WP_265997434.1">
    <property type="nucleotide sequence ID" value="NZ_JAPJDN010000010.1"/>
</dbReference>
<keyword evidence="1" id="KW-0472">Membrane</keyword>
<dbReference type="EMBL" id="JAPJDO010000010">
    <property type="protein sequence ID" value="MCX2937776.1"/>
    <property type="molecule type" value="Genomic_DNA"/>
</dbReference>
<evidence type="ECO:0000313" key="2">
    <source>
        <dbReference type="EMBL" id="MCX2937776.1"/>
    </source>
</evidence>
<evidence type="ECO:0000256" key="1">
    <source>
        <dbReference type="SAM" id="Phobius"/>
    </source>
</evidence>
<reference evidence="2 3" key="1">
    <citation type="submission" date="2022-11" db="EMBL/GenBank/DDBJ databases">
        <title>Mycobacterium sp. nov.</title>
        <authorList>
            <person name="Papic B."/>
            <person name="Spicic S."/>
            <person name="Duvnjak S."/>
        </authorList>
    </citation>
    <scope>NUCLEOTIDE SEQUENCE [LARGE SCALE GENOMIC DNA]</scope>
    <source>
        <strain evidence="2 3">CVI_P4</strain>
    </source>
</reference>
<gene>
    <name evidence="2" type="ORF">ORI27_13790</name>
</gene>